<dbReference type="STRING" id="933059.SAMN04488103_1022"/>
<evidence type="ECO:0000313" key="3">
    <source>
        <dbReference type="Proteomes" id="UP000198761"/>
    </source>
</evidence>
<feature type="region of interest" description="Disordered" evidence="1">
    <location>
        <begin position="1"/>
        <end position="26"/>
    </location>
</feature>
<proteinExistence type="predicted"/>
<organism evidence="2 3">
    <name type="scientific">Gemmobacter aquatilis</name>
    <dbReference type="NCBI Taxonomy" id="933059"/>
    <lineage>
        <taxon>Bacteria</taxon>
        <taxon>Pseudomonadati</taxon>
        <taxon>Pseudomonadota</taxon>
        <taxon>Alphaproteobacteria</taxon>
        <taxon>Rhodobacterales</taxon>
        <taxon>Paracoccaceae</taxon>
        <taxon>Gemmobacter</taxon>
    </lineage>
</organism>
<sequence>MHERNDTTPFDEIKKAEVNMNTMNTPETATMTAARLIRAKLAPVVNVEAA</sequence>
<dbReference type="RefSeq" id="WP_175482014.1">
    <property type="nucleotide sequence ID" value="NZ_FOCE01000002.1"/>
</dbReference>
<accession>A0A1H8AZM6</accession>
<feature type="compositionally biased region" description="Basic and acidic residues" evidence="1">
    <location>
        <begin position="1"/>
        <end position="17"/>
    </location>
</feature>
<name>A0A1H8AZM6_9RHOB</name>
<gene>
    <name evidence="2" type="ORF">SAMN04488103_1022</name>
</gene>
<evidence type="ECO:0000313" key="2">
    <source>
        <dbReference type="EMBL" id="SEM75956.1"/>
    </source>
</evidence>
<dbReference type="AlphaFoldDB" id="A0A1H8AZM6"/>
<dbReference type="EMBL" id="FOCE01000002">
    <property type="protein sequence ID" value="SEM75956.1"/>
    <property type="molecule type" value="Genomic_DNA"/>
</dbReference>
<reference evidence="2 3" key="1">
    <citation type="submission" date="2016-10" db="EMBL/GenBank/DDBJ databases">
        <authorList>
            <person name="de Groot N.N."/>
        </authorList>
    </citation>
    <scope>NUCLEOTIDE SEQUENCE [LARGE SCALE GENOMIC DNA]</scope>
    <source>
        <strain evidence="2 3">DSM 3857</strain>
    </source>
</reference>
<keyword evidence="3" id="KW-1185">Reference proteome</keyword>
<dbReference type="Proteomes" id="UP000198761">
    <property type="component" value="Unassembled WGS sequence"/>
</dbReference>
<evidence type="ECO:0000256" key="1">
    <source>
        <dbReference type="SAM" id="MobiDB-lite"/>
    </source>
</evidence>
<protein>
    <submittedName>
        <fullName evidence="2">Uncharacterized protein</fullName>
    </submittedName>
</protein>